<feature type="transmembrane region" description="Helical" evidence="7">
    <location>
        <begin position="451"/>
        <end position="472"/>
    </location>
</feature>
<dbReference type="Pfam" id="PF02687">
    <property type="entry name" value="FtsX"/>
    <property type="match status" value="1"/>
</dbReference>
<evidence type="ECO:0000256" key="7">
    <source>
        <dbReference type="SAM" id="Phobius"/>
    </source>
</evidence>
<dbReference type="InterPro" id="IPR003838">
    <property type="entry name" value="ABC3_permease_C"/>
</dbReference>
<dbReference type="EMBL" id="BAAAOH010000001">
    <property type="protein sequence ID" value="GAA1991365.1"/>
    <property type="molecule type" value="Genomic_DNA"/>
</dbReference>
<evidence type="ECO:0000256" key="3">
    <source>
        <dbReference type="ARBA" id="ARBA00022692"/>
    </source>
</evidence>
<evidence type="ECO:0000256" key="4">
    <source>
        <dbReference type="ARBA" id="ARBA00022989"/>
    </source>
</evidence>
<keyword evidence="3 7" id="KW-0812">Transmembrane</keyword>
<evidence type="ECO:0000313" key="10">
    <source>
        <dbReference type="Proteomes" id="UP001500326"/>
    </source>
</evidence>
<evidence type="ECO:0000256" key="6">
    <source>
        <dbReference type="ARBA" id="ARBA00038076"/>
    </source>
</evidence>
<comment type="subcellular location">
    <subcellularLocation>
        <location evidence="1">Cell membrane</location>
        <topology evidence="1">Multi-pass membrane protein</topology>
    </subcellularLocation>
</comment>
<dbReference type="PANTHER" id="PTHR30572:SF4">
    <property type="entry name" value="ABC TRANSPORTER PERMEASE YTRF"/>
    <property type="match status" value="1"/>
</dbReference>
<keyword evidence="5 7" id="KW-0472">Membrane</keyword>
<keyword evidence="2" id="KW-1003">Cell membrane</keyword>
<organism evidence="9 10">
    <name type="scientific">Microbacterium pumilum</name>
    <dbReference type="NCBI Taxonomy" id="344165"/>
    <lineage>
        <taxon>Bacteria</taxon>
        <taxon>Bacillati</taxon>
        <taxon>Actinomycetota</taxon>
        <taxon>Actinomycetes</taxon>
        <taxon>Micrococcales</taxon>
        <taxon>Microbacteriaceae</taxon>
        <taxon>Microbacterium</taxon>
    </lineage>
</organism>
<dbReference type="PROSITE" id="PS50890">
    <property type="entry name" value="PUA"/>
    <property type="match status" value="1"/>
</dbReference>
<keyword evidence="10" id="KW-1185">Reference proteome</keyword>
<keyword evidence="4 7" id="KW-1133">Transmembrane helix</keyword>
<feature type="transmembrane region" description="Helical" evidence="7">
    <location>
        <begin position="540"/>
        <end position="562"/>
    </location>
</feature>
<dbReference type="InterPro" id="IPR050250">
    <property type="entry name" value="Macrolide_Exporter_MacB"/>
</dbReference>
<dbReference type="PANTHER" id="PTHR30572">
    <property type="entry name" value="MEMBRANE COMPONENT OF TRANSPORTER-RELATED"/>
    <property type="match status" value="1"/>
</dbReference>
<feature type="transmembrane region" description="Helical" evidence="7">
    <location>
        <begin position="409"/>
        <end position="431"/>
    </location>
</feature>
<feature type="transmembrane region" description="Helical" evidence="7">
    <location>
        <begin position="484"/>
        <end position="505"/>
    </location>
</feature>
<proteinExistence type="inferred from homology"/>
<comment type="caution">
    <text evidence="9">The sequence shown here is derived from an EMBL/GenBank/DDBJ whole genome shotgun (WGS) entry which is preliminary data.</text>
</comment>
<protein>
    <submittedName>
        <fullName evidence="9">FtsX-like permease family protein</fullName>
    </submittedName>
</protein>
<evidence type="ECO:0000256" key="2">
    <source>
        <dbReference type="ARBA" id="ARBA00022475"/>
    </source>
</evidence>
<name>A0ABP5E7G0_9MICO</name>
<dbReference type="RefSeq" id="WP_344063543.1">
    <property type="nucleotide sequence ID" value="NZ_BAAAOH010000001.1"/>
</dbReference>
<evidence type="ECO:0000256" key="1">
    <source>
        <dbReference type="ARBA" id="ARBA00004651"/>
    </source>
</evidence>
<feature type="transmembrane region" description="Helical" evidence="7">
    <location>
        <begin position="332"/>
        <end position="358"/>
    </location>
</feature>
<feature type="domain" description="ABC3 transporter permease C-terminal" evidence="8">
    <location>
        <begin position="771"/>
        <end position="889"/>
    </location>
</feature>
<reference evidence="10" key="1">
    <citation type="journal article" date="2019" name="Int. J. Syst. Evol. Microbiol.">
        <title>The Global Catalogue of Microorganisms (GCM) 10K type strain sequencing project: providing services to taxonomists for standard genome sequencing and annotation.</title>
        <authorList>
            <consortium name="The Broad Institute Genomics Platform"/>
            <consortium name="The Broad Institute Genome Sequencing Center for Infectious Disease"/>
            <person name="Wu L."/>
            <person name="Ma J."/>
        </authorList>
    </citation>
    <scope>NUCLEOTIDE SEQUENCE [LARGE SCALE GENOMIC DNA]</scope>
    <source>
        <strain evidence="10">JCM 14902</strain>
    </source>
</reference>
<evidence type="ECO:0000259" key="8">
    <source>
        <dbReference type="Pfam" id="PF02687"/>
    </source>
</evidence>
<feature type="transmembrane region" description="Helical" evidence="7">
    <location>
        <begin position="379"/>
        <end position="403"/>
    </location>
</feature>
<evidence type="ECO:0000313" key="9">
    <source>
        <dbReference type="EMBL" id="GAA1991365.1"/>
    </source>
</evidence>
<feature type="transmembrane region" description="Helical" evidence="7">
    <location>
        <begin position="865"/>
        <end position="888"/>
    </location>
</feature>
<accession>A0ABP5E7G0</accession>
<dbReference type="Proteomes" id="UP001500326">
    <property type="component" value="Unassembled WGS sequence"/>
</dbReference>
<sequence>MKRSPGLFALTRRRFATPRSAALVIVALTAFAAFVIAAAPRALVGVVHEEVAHQISSVPATSRDLESGVQGVPRFGPAIDPAVTEDWDADAAAVFGRIGQSLADNRDAFEPVLLPIIAPAEFAAYAEPIDATPETLAPSAPIAQVQLLSEPAMQQHLQLVDGEWPAAWRGEGPVGIVLTEDAAATMKWPLGEVRTYETRDASGATSPQVELVALVEAVDPDADRWLHLPTALSATVFDDGNRRPVATSVAWVNPGSWEQIAISTPRPRVSAWYPIDGAAAVGADPRAMLAAIRAATSASVPFDDSGQFRAQFSTEIVGVLASALARADSASAILAVAATGPLAVSVALVVLAAALVIRRRRADLALMSARGAPISRLRALLFGEGILLGVPVAAIAAAMGVAVTVHDAGMMPTILAVLVGVAPALALVLTLRPAVLEHGRADLDTPSRSRVGRIAEAVLVVLAIIAVGLLLVRGIGPATAGIDPLVVAAPLLATVALALIFVRLYPVPIAAALRAARSGRGVVALVGSARSLRDPAAGTTAVLAMLVAVAIAVFSSVVLATVDRGAVVAAQRDVGADVQLSGPIFDSDTIDEMRAVDGVADAVGVLRGDYLAVSGPDGRATAQAVVSDIERLAAVQRGMVGAVPSGAVRPGADPIQIIESTEIARQVGTGDATAGDKPVEIAGTVDRMLGLSVGPEFLIVDEADYEPLSGLGFYPRTVVVDVAEDADPSTVAALLGDLMDSTYTVRILEESTAEIRDSPAVSALRLVLVAALAVAVALSVIALLLVAGVSRDARSRVIALLRTLGLDRRGGRAIVAWEFVPLGITALIGGVVLGAVLPLLVVTSIDLRPFTGGAAQPRLAIDPVLSGLLIAAVVVALGLAVVAGVVSARTTSMATVLRTEED</sequence>
<gene>
    <name evidence="9" type="ORF">GCM10009777_28430</name>
</gene>
<feature type="transmembrane region" description="Helical" evidence="7">
    <location>
        <begin position="819"/>
        <end position="845"/>
    </location>
</feature>
<comment type="similarity">
    <text evidence="6">Belongs to the ABC-4 integral membrane protein family.</text>
</comment>
<feature type="transmembrane region" description="Helical" evidence="7">
    <location>
        <begin position="766"/>
        <end position="786"/>
    </location>
</feature>
<evidence type="ECO:0000256" key="5">
    <source>
        <dbReference type="ARBA" id="ARBA00023136"/>
    </source>
</evidence>